<reference evidence="2" key="1">
    <citation type="submission" date="2020-11" db="EMBL/GenBank/DDBJ databases">
        <authorList>
            <consortium name="DOE Joint Genome Institute"/>
            <person name="Ahrendt S."/>
            <person name="Riley R."/>
            <person name="Andreopoulos W."/>
            <person name="Labutti K."/>
            <person name="Pangilinan J."/>
            <person name="Ruiz-Duenas F.J."/>
            <person name="Barrasa J.M."/>
            <person name="Sanchez-Garcia M."/>
            <person name="Camarero S."/>
            <person name="Miyauchi S."/>
            <person name="Serrano A."/>
            <person name="Linde D."/>
            <person name="Babiker R."/>
            <person name="Drula E."/>
            <person name="Ayuso-Fernandez I."/>
            <person name="Pacheco R."/>
            <person name="Padilla G."/>
            <person name="Ferreira P."/>
            <person name="Barriuso J."/>
            <person name="Kellner H."/>
            <person name="Castanera R."/>
            <person name="Alfaro M."/>
            <person name="Ramirez L."/>
            <person name="Pisabarro A.G."/>
            <person name="Kuo A."/>
            <person name="Tritt A."/>
            <person name="Lipzen A."/>
            <person name="He G."/>
            <person name="Yan M."/>
            <person name="Ng V."/>
            <person name="Cullen D."/>
            <person name="Martin F."/>
            <person name="Rosso M.-N."/>
            <person name="Henrissat B."/>
            <person name="Hibbett D."/>
            <person name="Martinez A.T."/>
            <person name="Grigoriev I.V."/>
        </authorList>
    </citation>
    <scope>NUCLEOTIDE SEQUENCE</scope>
    <source>
        <strain evidence="2">CBS 506.95</strain>
    </source>
</reference>
<dbReference type="Proteomes" id="UP000807306">
    <property type="component" value="Unassembled WGS sequence"/>
</dbReference>
<proteinExistence type="predicted"/>
<keyword evidence="3" id="KW-1185">Reference proteome</keyword>
<dbReference type="PANTHER" id="PTHR28218">
    <property type="entry name" value="VPS4-ASSOCIATED PROTEIN 1"/>
    <property type="match status" value="1"/>
</dbReference>
<comment type="caution">
    <text evidence="2">The sequence shown here is derived from an EMBL/GenBank/DDBJ whole genome shotgun (WGS) entry which is preliminary data.</text>
</comment>
<evidence type="ECO:0000313" key="2">
    <source>
        <dbReference type="EMBL" id="KAF9534961.1"/>
    </source>
</evidence>
<dbReference type="InterPro" id="IPR013640">
    <property type="entry name" value="Vfa1"/>
</dbReference>
<organism evidence="2 3">
    <name type="scientific">Crepidotus variabilis</name>
    <dbReference type="NCBI Taxonomy" id="179855"/>
    <lineage>
        <taxon>Eukaryota</taxon>
        <taxon>Fungi</taxon>
        <taxon>Dikarya</taxon>
        <taxon>Basidiomycota</taxon>
        <taxon>Agaricomycotina</taxon>
        <taxon>Agaricomycetes</taxon>
        <taxon>Agaricomycetidae</taxon>
        <taxon>Agaricales</taxon>
        <taxon>Agaricineae</taxon>
        <taxon>Crepidotaceae</taxon>
        <taxon>Crepidotus</taxon>
    </lineage>
</organism>
<name>A0A9P6JVX9_9AGAR</name>
<feature type="compositionally biased region" description="Basic and acidic residues" evidence="1">
    <location>
        <begin position="133"/>
        <end position="144"/>
    </location>
</feature>
<dbReference type="GO" id="GO:0005768">
    <property type="term" value="C:endosome"/>
    <property type="evidence" value="ECO:0007669"/>
    <property type="project" value="TreeGrafter"/>
</dbReference>
<protein>
    <submittedName>
        <fullName evidence="2">VPS4-associated protein 1</fullName>
    </submittedName>
</protein>
<evidence type="ECO:0000313" key="3">
    <source>
        <dbReference type="Proteomes" id="UP000807306"/>
    </source>
</evidence>
<gene>
    <name evidence="2" type="ORF">CPB83DRAFT_843239</name>
</gene>
<dbReference type="GO" id="GO:0007034">
    <property type="term" value="P:vacuolar transport"/>
    <property type="evidence" value="ECO:0007669"/>
    <property type="project" value="TreeGrafter"/>
</dbReference>
<dbReference type="EMBL" id="MU157825">
    <property type="protein sequence ID" value="KAF9534961.1"/>
    <property type="molecule type" value="Genomic_DNA"/>
</dbReference>
<dbReference type="OrthoDB" id="2158714at2759"/>
<feature type="region of interest" description="Disordered" evidence="1">
    <location>
        <begin position="76"/>
        <end position="176"/>
    </location>
</feature>
<sequence>MSFTNLYYKRTTGTAKACYVCYKPTTTVLATINTVDFLYTCLGHLSDSGFASQIKDEPKATPAVTAEEIARVKAEYEEKQKKKAEKEKEKAKEESKDKESDKEKEKDDKADTKVAQPPIPSVPATPSGQSTPSHERYTLHRDFFSMRQAEHRKRRQTAQAKDLAPRLPAAPNNGVV</sequence>
<dbReference type="PANTHER" id="PTHR28218:SF1">
    <property type="entry name" value="VPS4-ASSOCIATED PROTEIN 1"/>
    <property type="match status" value="1"/>
</dbReference>
<dbReference type="Pfam" id="PF08432">
    <property type="entry name" value="Vfa1"/>
    <property type="match status" value="1"/>
</dbReference>
<evidence type="ECO:0000256" key="1">
    <source>
        <dbReference type="SAM" id="MobiDB-lite"/>
    </source>
</evidence>
<dbReference type="AlphaFoldDB" id="A0A9P6JVX9"/>
<feature type="compositionally biased region" description="Basic and acidic residues" evidence="1">
    <location>
        <begin position="76"/>
        <end position="112"/>
    </location>
</feature>
<accession>A0A9P6JVX9</accession>